<dbReference type="SUPFAM" id="SSF55205">
    <property type="entry name" value="EPT/RTPC-like"/>
    <property type="match status" value="1"/>
</dbReference>
<keyword evidence="8 12" id="KW-0131">Cell cycle</keyword>
<feature type="binding site" evidence="12">
    <location>
        <position position="94"/>
    </location>
    <ligand>
        <name>UDP-N-acetyl-alpha-D-glucosamine</name>
        <dbReference type="ChEBI" id="CHEBI:57705"/>
    </ligand>
</feature>
<dbReference type="GO" id="GO:0019277">
    <property type="term" value="P:UDP-N-acetylgalactosamine biosynthetic process"/>
    <property type="evidence" value="ECO:0007669"/>
    <property type="project" value="InterPro"/>
</dbReference>
<dbReference type="Gene3D" id="3.65.10.10">
    <property type="entry name" value="Enolpyruvate transferase domain"/>
    <property type="match status" value="2"/>
</dbReference>
<sequence length="429" mass="46402">MAMDRYVITGKQRLEGSIRVSGAKNSSLPLLAATLLAEGTSSLLGIPVLADIKHMIEVLESLGCRAERQNEAMLINAGGLESCEVDEALMRQMRASNLILGPLLARYGRVKISRPGGCAIGSRPMDQHIKGLQLLGVRVKEKHGYIEAWADHLQGADVYLDVPSVGATENIMMAAVLAKGTTVIRNAAREPEIVDLQNFLNKMGAKVRGAGMDVLRVDGVGALHPAEHTVIPDRIEAGTHMIAAVMTKGDVVIENVIPEHLEPVIAKLRQAGASVTLLDDSVRVKQQGGIRGVDLKTMPYPGFPTDMQPQFMAMLSSAEGTSIITETIFENRFQHVDELRRMGAQITVEGRTAIIRGVKSLDGAFVEATDLRAGAALFLAALAAEEATVLEKVDYIDRGYEKLEEKYCHLGAKLLRVSKKGRSETPLDL</sequence>
<dbReference type="InterPro" id="IPR050068">
    <property type="entry name" value="MurA_subfamily"/>
</dbReference>
<dbReference type="Proteomes" id="UP000183954">
    <property type="component" value="Unassembled WGS sequence"/>
</dbReference>
<evidence type="ECO:0000256" key="12">
    <source>
        <dbReference type="HAMAP-Rule" id="MF_00111"/>
    </source>
</evidence>
<comment type="pathway">
    <text evidence="2 12">Cell wall biogenesis; peptidoglycan biosynthesis.</text>
</comment>
<evidence type="ECO:0000313" key="14">
    <source>
        <dbReference type="EMBL" id="SHH64289.1"/>
    </source>
</evidence>
<dbReference type="RefSeq" id="WP_073028335.1">
    <property type="nucleotide sequence ID" value="NZ_FQXJ01000004.1"/>
</dbReference>
<evidence type="ECO:0000256" key="4">
    <source>
        <dbReference type="ARBA" id="ARBA00022618"/>
    </source>
</evidence>
<evidence type="ECO:0000256" key="11">
    <source>
        <dbReference type="ARBA" id="ARBA00047527"/>
    </source>
</evidence>
<evidence type="ECO:0000256" key="5">
    <source>
        <dbReference type="ARBA" id="ARBA00022679"/>
    </source>
</evidence>
<evidence type="ECO:0000256" key="7">
    <source>
        <dbReference type="ARBA" id="ARBA00022984"/>
    </source>
</evidence>
<feature type="active site" description="Proton donor" evidence="12">
    <location>
        <position position="118"/>
    </location>
</feature>
<dbReference type="AlphaFoldDB" id="A0A1M5UMU3"/>
<keyword evidence="12" id="KW-0670">Pyruvate</keyword>
<dbReference type="GO" id="GO:0008360">
    <property type="term" value="P:regulation of cell shape"/>
    <property type="evidence" value="ECO:0007669"/>
    <property type="project" value="UniProtKB-KW"/>
</dbReference>
<dbReference type="InterPro" id="IPR036968">
    <property type="entry name" value="Enolpyruvate_Tfrase_sf"/>
</dbReference>
<feature type="binding site" evidence="12">
    <location>
        <begin position="24"/>
        <end position="25"/>
    </location>
    <ligand>
        <name>phosphoenolpyruvate</name>
        <dbReference type="ChEBI" id="CHEBI:58702"/>
    </ligand>
</feature>
<feature type="binding site" evidence="12">
    <location>
        <begin position="123"/>
        <end position="127"/>
    </location>
    <ligand>
        <name>UDP-N-acetyl-alpha-D-glucosamine</name>
        <dbReference type="ChEBI" id="CHEBI:57705"/>
    </ligand>
</feature>
<dbReference type="GO" id="GO:0071555">
    <property type="term" value="P:cell wall organization"/>
    <property type="evidence" value="ECO:0007669"/>
    <property type="project" value="UniProtKB-KW"/>
</dbReference>
<organism evidence="14 15">
    <name type="scientific">Desulfosporosinus lacus DSM 15449</name>
    <dbReference type="NCBI Taxonomy" id="1121420"/>
    <lineage>
        <taxon>Bacteria</taxon>
        <taxon>Bacillati</taxon>
        <taxon>Bacillota</taxon>
        <taxon>Clostridia</taxon>
        <taxon>Eubacteriales</taxon>
        <taxon>Desulfitobacteriaceae</taxon>
        <taxon>Desulfosporosinus</taxon>
    </lineage>
</organism>
<evidence type="ECO:0000256" key="1">
    <source>
        <dbReference type="ARBA" id="ARBA00004496"/>
    </source>
</evidence>
<evidence type="ECO:0000259" key="13">
    <source>
        <dbReference type="Pfam" id="PF00275"/>
    </source>
</evidence>
<evidence type="ECO:0000313" key="15">
    <source>
        <dbReference type="Proteomes" id="UP000183954"/>
    </source>
</evidence>
<dbReference type="NCBIfam" id="NF006873">
    <property type="entry name" value="PRK09369.1"/>
    <property type="match status" value="1"/>
</dbReference>
<proteinExistence type="inferred from homology"/>
<accession>A0A1M5UMU3</accession>
<comment type="function">
    <text evidence="12">Cell wall formation. Adds enolpyruvyl to UDP-N-acetylglucosamine.</text>
</comment>
<dbReference type="UniPathway" id="UPA00219"/>
<evidence type="ECO:0000256" key="8">
    <source>
        <dbReference type="ARBA" id="ARBA00023306"/>
    </source>
</evidence>
<keyword evidence="4 12" id="KW-0132">Cell division</keyword>
<dbReference type="Pfam" id="PF00275">
    <property type="entry name" value="EPSP_synthase"/>
    <property type="match status" value="1"/>
</dbReference>
<dbReference type="STRING" id="1121420.SAMN02746098_01009"/>
<keyword evidence="6 12" id="KW-0133">Cell shape</keyword>
<comment type="subcellular location">
    <subcellularLocation>
        <location evidence="1 12">Cytoplasm</location>
    </subcellularLocation>
</comment>
<reference evidence="15" key="1">
    <citation type="submission" date="2016-11" db="EMBL/GenBank/DDBJ databases">
        <authorList>
            <person name="Varghese N."/>
            <person name="Submissions S."/>
        </authorList>
    </citation>
    <scope>NUCLEOTIDE SEQUENCE [LARGE SCALE GENOMIC DNA]</scope>
    <source>
        <strain evidence="15">DSM 15449</strain>
    </source>
</reference>
<gene>
    <name evidence="12" type="primary">murA</name>
    <name evidence="14" type="ORF">SAMN02746098_01009</name>
</gene>
<keyword evidence="15" id="KW-1185">Reference proteome</keyword>
<comment type="catalytic activity">
    <reaction evidence="11 12">
        <text>phosphoenolpyruvate + UDP-N-acetyl-alpha-D-glucosamine = UDP-N-acetyl-3-O-(1-carboxyvinyl)-alpha-D-glucosamine + phosphate</text>
        <dbReference type="Rhea" id="RHEA:18681"/>
        <dbReference type="ChEBI" id="CHEBI:43474"/>
        <dbReference type="ChEBI" id="CHEBI:57705"/>
        <dbReference type="ChEBI" id="CHEBI:58702"/>
        <dbReference type="ChEBI" id="CHEBI:68483"/>
        <dbReference type="EC" id="2.5.1.7"/>
    </reaction>
</comment>
<name>A0A1M5UMU3_9FIRM</name>
<comment type="similarity">
    <text evidence="10 12">Belongs to the EPSP synthase family. MurA subfamily.</text>
</comment>
<feature type="modified residue" description="2-(S-cysteinyl)pyruvic acid O-phosphothioketal" evidence="12">
    <location>
        <position position="118"/>
    </location>
</feature>
<dbReference type="GO" id="GO:0051301">
    <property type="term" value="P:cell division"/>
    <property type="evidence" value="ECO:0007669"/>
    <property type="project" value="UniProtKB-KW"/>
</dbReference>
<evidence type="ECO:0000256" key="6">
    <source>
        <dbReference type="ARBA" id="ARBA00022960"/>
    </source>
</evidence>
<dbReference type="PANTHER" id="PTHR43783:SF1">
    <property type="entry name" value="UDP-N-ACETYLGLUCOSAMINE 1-CARBOXYVINYLTRANSFERASE"/>
    <property type="match status" value="1"/>
</dbReference>
<dbReference type="InterPro" id="IPR005750">
    <property type="entry name" value="UDP_GlcNAc_COvinyl_MurA"/>
</dbReference>
<dbReference type="GO" id="GO:0009252">
    <property type="term" value="P:peptidoglycan biosynthetic process"/>
    <property type="evidence" value="ECO:0007669"/>
    <property type="project" value="UniProtKB-UniRule"/>
</dbReference>
<evidence type="ECO:0000256" key="3">
    <source>
        <dbReference type="ARBA" id="ARBA00022490"/>
    </source>
</evidence>
<keyword evidence="5 12" id="KW-0808">Transferase</keyword>
<evidence type="ECO:0000256" key="9">
    <source>
        <dbReference type="ARBA" id="ARBA00023316"/>
    </source>
</evidence>
<dbReference type="InterPro" id="IPR013792">
    <property type="entry name" value="RNA3'P_cycl/enolpyr_Trfase_a/b"/>
</dbReference>
<dbReference type="CDD" id="cd01555">
    <property type="entry name" value="UdpNAET"/>
    <property type="match status" value="1"/>
</dbReference>
<comment type="caution">
    <text evidence="12">Lacks conserved residue(s) required for the propagation of feature annotation.</text>
</comment>
<evidence type="ECO:0000256" key="2">
    <source>
        <dbReference type="ARBA" id="ARBA00004752"/>
    </source>
</evidence>
<feature type="domain" description="Enolpyruvate transferase" evidence="13">
    <location>
        <begin position="9"/>
        <end position="406"/>
    </location>
</feature>
<protein>
    <recommendedName>
        <fullName evidence="12">UDP-N-acetylglucosamine 1-carboxyvinyltransferase</fullName>
        <ecNumber evidence="12">2.5.1.7</ecNumber>
    </recommendedName>
    <alternativeName>
        <fullName evidence="12">Enoylpyruvate transferase</fullName>
    </alternativeName>
    <alternativeName>
        <fullName evidence="12">UDP-N-acetylglucosamine enolpyruvyl transferase</fullName>
        <shortName evidence="12">EPT</shortName>
    </alternativeName>
</protein>
<dbReference type="EMBL" id="FQXJ01000004">
    <property type="protein sequence ID" value="SHH64289.1"/>
    <property type="molecule type" value="Genomic_DNA"/>
</dbReference>
<feature type="binding site" evidence="12">
    <location>
        <position position="328"/>
    </location>
    <ligand>
        <name>UDP-N-acetyl-alpha-D-glucosamine</name>
        <dbReference type="ChEBI" id="CHEBI:57705"/>
    </ligand>
</feature>
<dbReference type="EC" id="2.5.1.7" evidence="12"/>
<evidence type="ECO:0000256" key="10">
    <source>
        <dbReference type="ARBA" id="ARBA00038367"/>
    </source>
</evidence>
<dbReference type="PANTHER" id="PTHR43783">
    <property type="entry name" value="UDP-N-ACETYLGLUCOSAMINE 1-CARBOXYVINYLTRANSFERASE"/>
    <property type="match status" value="1"/>
</dbReference>
<dbReference type="HAMAP" id="MF_00111">
    <property type="entry name" value="MurA"/>
    <property type="match status" value="1"/>
</dbReference>
<dbReference type="FunFam" id="3.65.10.10:FF:000001">
    <property type="entry name" value="UDP-N-acetylglucosamine 1-carboxyvinyltransferase"/>
    <property type="match status" value="1"/>
</dbReference>
<keyword evidence="3 12" id="KW-0963">Cytoplasm</keyword>
<dbReference type="InterPro" id="IPR001986">
    <property type="entry name" value="Enolpyruvate_Tfrase_dom"/>
</dbReference>
<dbReference type="GO" id="GO:0008760">
    <property type="term" value="F:UDP-N-acetylglucosamine 1-carboxyvinyltransferase activity"/>
    <property type="evidence" value="ECO:0007669"/>
    <property type="project" value="UniProtKB-UniRule"/>
</dbReference>
<keyword evidence="7 12" id="KW-0573">Peptidoglycan synthesis</keyword>
<dbReference type="OrthoDB" id="9803760at2"/>
<dbReference type="NCBIfam" id="TIGR01072">
    <property type="entry name" value="murA"/>
    <property type="match status" value="1"/>
</dbReference>
<dbReference type="GO" id="GO:0005737">
    <property type="term" value="C:cytoplasm"/>
    <property type="evidence" value="ECO:0007669"/>
    <property type="project" value="UniProtKB-SubCell"/>
</dbReference>
<feature type="binding site" evidence="12">
    <location>
        <position position="306"/>
    </location>
    <ligand>
        <name>UDP-N-acetyl-alpha-D-glucosamine</name>
        <dbReference type="ChEBI" id="CHEBI:57705"/>
    </ligand>
</feature>
<keyword evidence="9 12" id="KW-0961">Cell wall biogenesis/degradation</keyword>